<protein>
    <submittedName>
        <fullName evidence="2">Leucine-rich repeat domain-containing protein</fullName>
    </submittedName>
</protein>
<dbReference type="PANTHER" id="PTHR45661">
    <property type="entry name" value="SURFACE ANTIGEN"/>
    <property type="match status" value="1"/>
</dbReference>
<dbReference type="Proteomes" id="UP001243717">
    <property type="component" value="Unassembled WGS sequence"/>
</dbReference>
<gene>
    <name evidence="2" type="ORF">QEH59_13280</name>
</gene>
<evidence type="ECO:0000256" key="1">
    <source>
        <dbReference type="SAM" id="SignalP"/>
    </source>
</evidence>
<feature type="chain" id="PRO_5045999469" evidence="1">
    <location>
        <begin position="25"/>
        <end position="619"/>
    </location>
</feature>
<comment type="caution">
    <text evidence="2">The sequence shown here is derived from an EMBL/GenBank/DDBJ whole genome shotgun (WGS) entry which is preliminary data.</text>
</comment>
<dbReference type="RefSeq" id="WP_308985858.1">
    <property type="nucleotide sequence ID" value="NZ_JARXIC010000023.1"/>
</dbReference>
<dbReference type="SUPFAM" id="SSF52058">
    <property type="entry name" value="L domain-like"/>
    <property type="match status" value="1"/>
</dbReference>
<dbReference type="InterPro" id="IPR032675">
    <property type="entry name" value="LRR_dom_sf"/>
</dbReference>
<keyword evidence="3" id="KW-1185">Reference proteome</keyword>
<keyword evidence="1" id="KW-0732">Signal</keyword>
<evidence type="ECO:0000313" key="2">
    <source>
        <dbReference type="EMBL" id="MDQ8195402.1"/>
    </source>
</evidence>
<dbReference type="Gene3D" id="3.80.10.10">
    <property type="entry name" value="Ribonuclease Inhibitor"/>
    <property type="match status" value="3"/>
</dbReference>
<dbReference type="PANTHER" id="PTHR45661:SF3">
    <property type="entry name" value="IG-LIKE DOMAIN-CONTAINING PROTEIN"/>
    <property type="match status" value="1"/>
</dbReference>
<evidence type="ECO:0000313" key="3">
    <source>
        <dbReference type="Proteomes" id="UP001243717"/>
    </source>
</evidence>
<proteinExistence type="predicted"/>
<sequence length="619" mass="67756">MHRFIIKIPLVTLLLSLLHTAVFCHDLDDFVFHMNEETVEITEYVGTSTIVTVPSEIDSIPVQSIGRDAFRNSQITEITLPDSILKIQAYAFEGCNQLTTIQLSAQLLTIGESAFEGTNITAVNFPQTLRTLADSAFMHSQSLTSIQFPMDSSELSIGINVFSNCDELLTVSLPTGLQTIPAGMFSSCNQLQSVTLNDDLKSIATEAFAWCPNLQSINFPDGLTTIGNDAFVGSGLNSVDLPSSLSALGTRPFSFSDDLIAINVSSANSNFAAINGVLYDKEITKLLTFPASKPVTDFQVPDTVQSIGLHAFANHAALEQIHIPPATTEIDADVFYANSNLHSVHVSPDNTTYRSQDGVLFDKSLSTLLYFPYGKVIACYKIPEGVTSLSSRTFFSRPGIDYIVIPEGVTTIKRDTFSYSSIQEVIIPASVHTIETDAFNTPSLNAIYFSGNAPTAQSRAFYRSTSGDVYATGYISETAEGFSAPLWQYAYPYNLPILTIGPEEEFTIWKLKNEVPHDTNINASLDGIKYPILLPYALNLNPQKFELPMPQISSNAWIWKFDGARTGITYMVEQTNNLSEDNWSTHGITISAPDSAGQRTATGSHSGEQLFLRILVNPE</sequence>
<dbReference type="InterPro" id="IPR026906">
    <property type="entry name" value="LRR_5"/>
</dbReference>
<dbReference type="Pfam" id="PF13306">
    <property type="entry name" value="LRR_5"/>
    <property type="match status" value="3"/>
</dbReference>
<dbReference type="InterPro" id="IPR053139">
    <property type="entry name" value="Surface_bspA-like"/>
</dbReference>
<feature type="signal peptide" evidence="1">
    <location>
        <begin position="1"/>
        <end position="24"/>
    </location>
</feature>
<organism evidence="2 3">
    <name type="scientific">Thalassobacterium sedimentorum</name>
    <dbReference type="NCBI Taxonomy" id="3041258"/>
    <lineage>
        <taxon>Bacteria</taxon>
        <taxon>Pseudomonadati</taxon>
        <taxon>Verrucomicrobiota</taxon>
        <taxon>Opitutia</taxon>
        <taxon>Puniceicoccales</taxon>
        <taxon>Coraliomargaritaceae</taxon>
        <taxon>Thalassobacterium</taxon>
    </lineage>
</organism>
<dbReference type="EMBL" id="JARXIC010000023">
    <property type="protein sequence ID" value="MDQ8195402.1"/>
    <property type="molecule type" value="Genomic_DNA"/>
</dbReference>
<accession>A0ABU1AKR4</accession>
<name>A0ABU1AKR4_9BACT</name>
<reference evidence="2 3" key="1">
    <citation type="submission" date="2023-04" db="EMBL/GenBank/DDBJ databases">
        <title>A novel bacteria isolated from coastal sediment.</title>
        <authorList>
            <person name="Liu X.-J."/>
            <person name="Du Z.-J."/>
        </authorList>
    </citation>
    <scope>NUCLEOTIDE SEQUENCE [LARGE SCALE GENOMIC DNA]</scope>
    <source>
        <strain evidence="2 3">SDUM461004</strain>
    </source>
</reference>